<dbReference type="AlphaFoldDB" id="A0A917LP09"/>
<proteinExistence type="predicted"/>
<keyword evidence="3" id="KW-1185">Reference proteome</keyword>
<keyword evidence="1" id="KW-0472">Membrane</keyword>
<keyword evidence="1" id="KW-0812">Transmembrane</keyword>
<keyword evidence="1" id="KW-1133">Transmembrane helix</keyword>
<dbReference type="Proteomes" id="UP000638848">
    <property type="component" value="Unassembled WGS sequence"/>
</dbReference>
<dbReference type="RefSeq" id="WP_188534424.1">
    <property type="nucleotide sequence ID" value="NZ_BMEQ01000002.1"/>
</dbReference>
<evidence type="ECO:0000256" key="1">
    <source>
        <dbReference type="SAM" id="Phobius"/>
    </source>
</evidence>
<dbReference type="EMBL" id="BMEQ01000002">
    <property type="protein sequence ID" value="GGG47144.1"/>
    <property type="molecule type" value="Genomic_DNA"/>
</dbReference>
<gene>
    <name evidence="2" type="ORF">GCM10011374_06920</name>
</gene>
<sequence length="259" mass="29126">MTTTTSLPTLLPGLLELVRVLGLFFGVLGVLVLTLRLLYVLFRTVTSSLNRGLNGMEHSHAQRTDGKVLAQAWKAGEEDMRTAWLQWQLRLDPTPTRARTLSPSALGSSALDVLPRPDWTVDRLRRHGREVWEARHLAVTPRRRQEVDARLDWVAAMVYELSDAPFDATRGQTTEQYLYHQDREVREAYLKGGSAAAEKIMGTITAARDRARQDAATDLSAEFLAQQRNTAFQAMRETYRPTRTRDAHAAWEAEAGGEA</sequence>
<comment type="caution">
    <text evidence="2">The sequence shown here is derived from an EMBL/GenBank/DDBJ whole genome shotgun (WGS) entry which is preliminary data.</text>
</comment>
<accession>A0A917LP09</accession>
<evidence type="ECO:0000313" key="2">
    <source>
        <dbReference type="EMBL" id="GGG47144.1"/>
    </source>
</evidence>
<feature type="transmembrane region" description="Helical" evidence="1">
    <location>
        <begin position="20"/>
        <end position="42"/>
    </location>
</feature>
<name>A0A917LP09_9MICC</name>
<reference evidence="2" key="1">
    <citation type="journal article" date="2014" name="Int. J. Syst. Evol. Microbiol.">
        <title>Complete genome sequence of Corynebacterium casei LMG S-19264T (=DSM 44701T), isolated from a smear-ripened cheese.</title>
        <authorList>
            <consortium name="US DOE Joint Genome Institute (JGI-PGF)"/>
            <person name="Walter F."/>
            <person name="Albersmeier A."/>
            <person name="Kalinowski J."/>
            <person name="Ruckert C."/>
        </authorList>
    </citation>
    <scope>NUCLEOTIDE SEQUENCE</scope>
    <source>
        <strain evidence="2">CGMCC 1.12187</strain>
    </source>
</reference>
<evidence type="ECO:0000313" key="3">
    <source>
        <dbReference type="Proteomes" id="UP000638848"/>
    </source>
</evidence>
<organism evidence="2 3">
    <name type="scientific">Kocuria dechangensis</name>
    <dbReference type="NCBI Taxonomy" id="1176249"/>
    <lineage>
        <taxon>Bacteria</taxon>
        <taxon>Bacillati</taxon>
        <taxon>Actinomycetota</taxon>
        <taxon>Actinomycetes</taxon>
        <taxon>Micrococcales</taxon>
        <taxon>Micrococcaceae</taxon>
        <taxon>Kocuria</taxon>
    </lineage>
</organism>
<protein>
    <submittedName>
        <fullName evidence="2">Uncharacterized protein</fullName>
    </submittedName>
</protein>
<reference evidence="2" key="2">
    <citation type="submission" date="2020-09" db="EMBL/GenBank/DDBJ databases">
        <authorList>
            <person name="Sun Q."/>
            <person name="Zhou Y."/>
        </authorList>
    </citation>
    <scope>NUCLEOTIDE SEQUENCE</scope>
    <source>
        <strain evidence="2">CGMCC 1.12187</strain>
    </source>
</reference>